<accession>A0A3P7LDR4</accession>
<dbReference type="EMBL" id="UYYB01099296">
    <property type="protein sequence ID" value="VDM77472.1"/>
    <property type="molecule type" value="Genomic_DNA"/>
</dbReference>
<dbReference type="AlphaFoldDB" id="A0A3P7LDR4"/>
<keyword evidence="1" id="KW-0812">Transmembrane</keyword>
<evidence type="ECO:0000313" key="2">
    <source>
        <dbReference type="EMBL" id="VDM77472.1"/>
    </source>
</evidence>
<reference evidence="2 3" key="1">
    <citation type="submission" date="2018-11" db="EMBL/GenBank/DDBJ databases">
        <authorList>
            <consortium name="Pathogen Informatics"/>
        </authorList>
    </citation>
    <scope>NUCLEOTIDE SEQUENCE [LARGE SCALE GENOMIC DNA]</scope>
</reference>
<evidence type="ECO:0000256" key="1">
    <source>
        <dbReference type="SAM" id="Phobius"/>
    </source>
</evidence>
<gene>
    <name evidence="2" type="ORF">SVUK_LOCUS12470</name>
</gene>
<organism evidence="2 3">
    <name type="scientific">Strongylus vulgaris</name>
    <name type="common">Blood worm</name>
    <dbReference type="NCBI Taxonomy" id="40348"/>
    <lineage>
        <taxon>Eukaryota</taxon>
        <taxon>Metazoa</taxon>
        <taxon>Ecdysozoa</taxon>
        <taxon>Nematoda</taxon>
        <taxon>Chromadorea</taxon>
        <taxon>Rhabditida</taxon>
        <taxon>Rhabditina</taxon>
        <taxon>Rhabditomorpha</taxon>
        <taxon>Strongyloidea</taxon>
        <taxon>Strongylidae</taxon>
        <taxon>Strongylus</taxon>
    </lineage>
</organism>
<name>A0A3P7LDR4_STRVU</name>
<keyword evidence="1" id="KW-0472">Membrane</keyword>
<keyword evidence="3" id="KW-1185">Reference proteome</keyword>
<dbReference type="Proteomes" id="UP000270094">
    <property type="component" value="Unassembled WGS sequence"/>
</dbReference>
<proteinExistence type="predicted"/>
<keyword evidence="1" id="KW-1133">Transmembrane helix</keyword>
<feature type="transmembrane region" description="Helical" evidence="1">
    <location>
        <begin position="70"/>
        <end position="90"/>
    </location>
</feature>
<evidence type="ECO:0000313" key="3">
    <source>
        <dbReference type="Proteomes" id="UP000270094"/>
    </source>
</evidence>
<feature type="transmembrane region" description="Helical" evidence="1">
    <location>
        <begin position="132"/>
        <end position="157"/>
    </location>
</feature>
<protein>
    <submittedName>
        <fullName evidence="2">Uncharacterized protein</fullName>
    </submittedName>
</protein>
<sequence>MCMTETDLDPETRKIKNIRLSGNESEIANVLREESKQGNRDSILSKIILVAIETELKSASERSIESDANFLFLVCAGLSAGFALLAFLHMNVLREESKQGNRDSILSKIILVAIETELKSASERSIESDANFLFLVCAGLLAGFALLAFLHMVIGLLMSCRYSKN</sequence>